<dbReference type="PANTHER" id="PTHR13947">
    <property type="entry name" value="GNAT FAMILY N-ACETYLTRANSFERASE"/>
    <property type="match status" value="1"/>
</dbReference>
<comment type="caution">
    <text evidence="3">The sequence shown here is derived from an EMBL/GenBank/DDBJ whole genome shotgun (WGS) entry which is preliminary data.</text>
</comment>
<dbReference type="GO" id="GO:0008080">
    <property type="term" value="F:N-acetyltransferase activity"/>
    <property type="evidence" value="ECO:0007669"/>
    <property type="project" value="InterPro"/>
</dbReference>
<dbReference type="SUPFAM" id="SSF55729">
    <property type="entry name" value="Acyl-CoA N-acyltransferases (Nat)"/>
    <property type="match status" value="1"/>
</dbReference>
<evidence type="ECO:0000313" key="4">
    <source>
        <dbReference type="Proteomes" id="UP000225108"/>
    </source>
</evidence>
<evidence type="ECO:0000259" key="2">
    <source>
        <dbReference type="PROSITE" id="PS51186"/>
    </source>
</evidence>
<reference evidence="3 4" key="1">
    <citation type="submission" date="2017-10" db="EMBL/GenBank/DDBJ databases">
        <title>The draft genome sequence of Williamsia sp. BULT 1.1 isolated from the semi-arid grassland soils from South Africa.</title>
        <authorList>
            <person name="Kabwe M.H."/>
            <person name="Govender N."/>
            <person name="Mutseka Lunga P."/>
            <person name="Vikram S."/>
            <person name="Makhalanyane T.P."/>
        </authorList>
    </citation>
    <scope>NUCLEOTIDE SEQUENCE [LARGE SCALE GENOMIC DNA]</scope>
    <source>
        <strain evidence="3 4">BULT 1.1</strain>
    </source>
</reference>
<accession>A0A2G3PKA5</accession>
<dbReference type="Proteomes" id="UP000225108">
    <property type="component" value="Unassembled WGS sequence"/>
</dbReference>
<dbReference type="Pfam" id="PF00583">
    <property type="entry name" value="Acetyltransf_1"/>
    <property type="match status" value="1"/>
</dbReference>
<dbReference type="InterPro" id="IPR050769">
    <property type="entry name" value="NAT_camello-type"/>
</dbReference>
<name>A0A2G3PKA5_WILMA</name>
<keyword evidence="1 3" id="KW-0808">Transferase</keyword>
<dbReference type="InterPro" id="IPR016181">
    <property type="entry name" value="Acyl_CoA_acyltransferase"/>
</dbReference>
<dbReference type="AlphaFoldDB" id="A0A2G3PKA5"/>
<feature type="domain" description="N-acetyltransferase" evidence="2">
    <location>
        <begin position="3"/>
        <end position="148"/>
    </location>
</feature>
<gene>
    <name evidence="3" type="ORF">CSW57_15035</name>
</gene>
<dbReference type="CDD" id="cd04301">
    <property type="entry name" value="NAT_SF"/>
    <property type="match status" value="1"/>
</dbReference>
<proteinExistence type="predicted"/>
<protein>
    <submittedName>
        <fullName evidence="3">GNAT family N-acetyltransferase</fullName>
    </submittedName>
</protein>
<dbReference type="InterPro" id="IPR000182">
    <property type="entry name" value="GNAT_dom"/>
</dbReference>
<dbReference type="EMBL" id="PEBD01000010">
    <property type="protein sequence ID" value="PHV66234.1"/>
    <property type="molecule type" value="Genomic_DNA"/>
</dbReference>
<evidence type="ECO:0000313" key="3">
    <source>
        <dbReference type="EMBL" id="PHV66234.1"/>
    </source>
</evidence>
<dbReference type="Gene3D" id="3.40.630.30">
    <property type="match status" value="1"/>
</dbReference>
<organism evidence="3 4">
    <name type="scientific">Williamsia marianensis</name>
    <dbReference type="NCBI Taxonomy" id="85044"/>
    <lineage>
        <taxon>Bacteria</taxon>
        <taxon>Bacillati</taxon>
        <taxon>Actinomycetota</taxon>
        <taxon>Actinomycetes</taxon>
        <taxon>Mycobacteriales</taxon>
        <taxon>Nocardiaceae</taxon>
        <taxon>Williamsia</taxon>
    </lineage>
</organism>
<sequence>MLITDSPAASAVAELRWSWAQESDDAIGPWRGEPSLTAAVRSWTDDPQRTVWVAHAPDQAVGMVCLTEYTRMPSPRTSATGSWGYLGHLYVRPDYRGAGIGAQLVDCVLRNAEHRGYRKVILSPTELSIPLYSRHGFTRDNDVMIRRF</sequence>
<evidence type="ECO:0000256" key="1">
    <source>
        <dbReference type="ARBA" id="ARBA00022679"/>
    </source>
</evidence>
<dbReference type="PROSITE" id="PS51186">
    <property type="entry name" value="GNAT"/>
    <property type="match status" value="1"/>
</dbReference>
<dbReference type="PANTHER" id="PTHR13947:SF37">
    <property type="entry name" value="LD18367P"/>
    <property type="match status" value="1"/>
</dbReference>